<name>A0A6C0GC54_9BACT</name>
<proteinExistence type="predicted"/>
<reference evidence="2 3" key="1">
    <citation type="submission" date="2020-01" db="EMBL/GenBank/DDBJ databases">
        <authorList>
            <person name="Kim M.K."/>
        </authorList>
    </citation>
    <scope>NUCLEOTIDE SEQUENCE [LARGE SCALE GENOMIC DNA]</scope>
    <source>
        <strain evidence="2 3">172606-1</strain>
    </source>
</reference>
<evidence type="ECO:0000313" key="3">
    <source>
        <dbReference type="Proteomes" id="UP000480178"/>
    </source>
</evidence>
<evidence type="ECO:0000313" key="2">
    <source>
        <dbReference type="EMBL" id="QHT65403.1"/>
    </source>
</evidence>
<dbReference type="KEGG" id="rhoz:GXP67_01280"/>
<evidence type="ECO:0000256" key="1">
    <source>
        <dbReference type="SAM" id="MobiDB-lite"/>
    </source>
</evidence>
<gene>
    <name evidence="2" type="ORF">GXP67_01280</name>
</gene>
<dbReference type="AlphaFoldDB" id="A0A6C0GC54"/>
<dbReference type="Proteomes" id="UP000480178">
    <property type="component" value="Chromosome"/>
</dbReference>
<feature type="compositionally biased region" description="Polar residues" evidence="1">
    <location>
        <begin position="1"/>
        <end position="18"/>
    </location>
</feature>
<accession>A0A6C0GC54</accession>
<keyword evidence="3" id="KW-1185">Reference proteome</keyword>
<organism evidence="2 3">
    <name type="scientific">Rhodocytophaga rosea</name>
    <dbReference type="NCBI Taxonomy" id="2704465"/>
    <lineage>
        <taxon>Bacteria</taxon>
        <taxon>Pseudomonadati</taxon>
        <taxon>Bacteroidota</taxon>
        <taxon>Cytophagia</taxon>
        <taxon>Cytophagales</taxon>
        <taxon>Rhodocytophagaceae</taxon>
        <taxon>Rhodocytophaga</taxon>
    </lineage>
</organism>
<sequence>MFTSEPISQQTPSFLTSETAKDRIQTSESESFIVKRQADNLHIGRCMQLIWNEVDRLTALGVIRSEEDKWFFAYRKAIRILSGDE</sequence>
<dbReference type="RefSeq" id="WP_162441490.1">
    <property type="nucleotide sequence ID" value="NZ_CP048222.1"/>
</dbReference>
<protein>
    <submittedName>
        <fullName evidence="2">Uncharacterized protein</fullName>
    </submittedName>
</protein>
<feature type="region of interest" description="Disordered" evidence="1">
    <location>
        <begin position="1"/>
        <end position="22"/>
    </location>
</feature>
<dbReference type="EMBL" id="CP048222">
    <property type="protein sequence ID" value="QHT65403.1"/>
    <property type="molecule type" value="Genomic_DNA"/>
</dbReference>